<feature type="compositionally biased region" description="Low complexity" evidence="1">
    <location>
        <begin position="63"/>
        <end position="81"/>
    </location>
</feature>
<feature type="compositionally biased region" description="Low complexity" evidence="1">
    <location>
        <begin position="1"/>
        <end position="25"/>
    </location>
</feature>
<evidence type="ECO:0000313" key="3">
    <source>
        <dbReference type="Proteomes" id="UP000078576"/>
    </source>
</evidence>
<name>A0A194V8Y0_CYTMA</name>
<proteinExistence type="predicted"/>
<dbReference type="AlphaFoldDB" id="A0A194V8Y0"/>
<feature type="region of interest" description="Disordered" evidence="1">
    <location>
        <begin position="1"/>
        <end position="298"/>
    </location>
</feature>
<feature type="compositionally biased region" description="Basic and acidic residues" evidence="1">
    <location>
        <begin position="286"/>
        <end position="298"/>
    </location>
</feature>
<reference evidence="3" key="1">
    <citation type="submission" date="2014-12" db="EMBL/GenBank/DDBJ databases">
        <title>Genome Sequence of Valsa Canker Pathogens Uncovers a Specific Adaption of Colonization on Woody Bark.</title>
        <authorList>
            <person name="Yin Z."/>
            <person name="Liu H."/>
            <person name="Gao X."/>
            <person name="Li Z."/>
            <person name="Song N."/>
            <person name="Ke X."/>
            <person name="Dai Q."/>
            <person name="Wu Y."/>
            <person name="Sun Y."/>
            <person name="Xu J.-R."/>
            <person name="Kang Z.K."/>
            <person name="Wang L."/>
            <person name="Huang L."/>
        </authorList>
    </citation>
    <scope>NUCLEOTIDE SEQUENCE [LARGE SCALE GENOMIC DNA]</scope>
    <source>
        <strain evidence="3">SXYL134</strain>
    </source>
</reference>
<feature type="compositionally biased region" description="Basic and acidic residues" evidence="1">
    <location>
        <begin position="211"/>
        <end position="220"/>
    </location>
</feature>
<organism evidence="2 3">
    <name type="scientific">Cytospora mali</name>
    <name type="common">Apple Valsa canker fungus</name>
    <name type="synonym">Valsa mali</name>
    <dbReference type="NCBI Taxonomy" id="578113"/>
    <lineage>
        <taxon>Eukaryota</taxon>
        <taxon>Fungi</taxon>
        <taxon>Dikarya</taxon>
        <taxon>Ascomycota</taxon>
        <taxon>Pezizomycotina</taxon>
        <taxon>Sordariomycetes</taxon>
        <taxon>Sordariomycetidae</taxon>
        <taxon>Diaporthales</taxon>
        <taxon>Cytosporaceae</taxon>
        <taxon>Cytospora</taxon>
    </lineage>
</organism>
<gene>
    <name evidence="2" type="ORF">VP1G_07547</name>
</gene>
<feature type="compositionally biased region" description="Polar residues" evidence="1">
    <location>
        <begin position="190"/>
        <end position="210"/>
    </location>
</feature>
<dbReference type="EMBL" id="KN714748">
    <property type="protein sequence ID" value="KUI60339.1"/>
    <property type="molecule type" value="Genomic_DNA"/>
</dbReference>
<protein>
    <submittedName>
        <fullName evidence="2">Polycystic kidney disease protein 1-like 3</fullName>
    </submittedName>
</protein>
<keyword evidence="3" id="KW-1185">Reference proteome</keyword>
<dbReference type="OrthoDB" id="5235746at2759"/>
<dbReference type="Proteomes" id="UP000078576">
    <property type="component" value="Unassembled WGS sequence"/>
</dbReference>
<accession>A0A194V8Y0</accession>
<feature type="compositionally biased region" description="Basic and acidic residues" evidence="1">
    <location>
        <begin position="164"/>
        <end position="182"/>
    </location>
</feature>
<feature type="compositionally biased region" description="Basic and acidic residues" evidence="1">
    <location>
        <begin position="232"/>
        <end position="259"/>
    </location>
</feature>
<feature type="compositionally biased region" description="Polar residues" evidence="1">
    <location>
        <begin position="132"/>
        <end position="142"/>
    </location>
</feature>
<evidence type="ECO:0000256" key="1">
    <source>
        <dbReference type="SAM" id="MobiDB-lite"/>
    </source>
</evidence>
<evidence type="ECO:0000313" key="2">
    <source>
        <dbReference type="EMBL" id="KUI60339.1"/>
    </source>
</evidence>
<feature type="compositionally biased region" description="Low complexity" evidence="1">
    <location>
        <begin position="152"/>
        <end position="163"/>
    </location>
</feature>
<sequence>MDSSALNNAAYSAANAATAAASDNALPKNPSVEGQDNKPADLTTTGAAEPLQVAPETNKPVDTPAATTNGTAAAPTGVNGTENKFEPVVPEEHKQTDDPSAAPDTKKPASSIDAPVTTESSGSGQPPVMTGANPSTSEPKQTGSDHNDGVKEAAAVAAPVAAEKPTDVNGSEKKDIDMKDAPLEAPASDSAPTTSQAVPTTSDEPTSKTAETGEKRKADTDATNGASAAEEPAEKKQKSTVEKVVDKAKEVVEDVKEKTGVANNKDNGPARKASKRGKKEAPPVGRTERKTRSQGRVE</sequence>